<proteinExistence type="predicted"/>
<reference evidence="2" key="1">
    <citation type="journal article" date="2021" name="Curr. Microbiol.">
        <title>Complete genome of nocamycin-producing strain Saccharothrix syringae NRRL B-16468 reveals the biosynthetic potential for secondary metabolites.</title>
        <authorList>
            <person name="Mo X."/>
            <person name="Yang S."/>
        </authorList>
    </citation>
    <scope>NUCLEOTIDE SEQUENCE [LARGE SCALE GENOMIC DNA]</scope>
    <source>
        <strain evidence="2">ATCC 51364 / DSM 43886 / JCM 6844 / KCTC 9398 / NBRC 14523 / NRRL B-16468 / INA 2240</strain>
    </source>
</reference>
<evidence type="ECO:0000313" key="2">
    <source>
        <dbReference type="Proteomes" id="UP000325787"/>
    </source>
</evidence>
<dbReference type="Proteomes" id="UP000325787">
    <property type="component" value="Chromosome"/>
</dbReference>
<gene>
    <name evidence="1" type="ORF">EKG83_34890</name>
</gene>
<sequence>MVSVGTANACTCPSQDTEAKRYARVDHVFTGVVLAEVPDMGDPNVSGDDKYLYMIRVGTEYKGDVPVGVVTVETPVHSTVCGTRLGVGYDYLLFVFRLGDSFRTYSCNGNRLASGGPPVTGPTATSAGTAVAAGATSPCAAQAV</sequence>
<dbReference type="SUPFAM" id="SSF50242">
    <property type="entry name" value="TIMP-like"/>
    <property type="match status" value="1"/>
</dbReference>
<organism evidence="1 2">
    <name type="scientific">Saccharothrix syringae</name>
    <name type="common">Nocardiopsis syringae</name>
    <dbReference type="NCBI Taxonomy" id="103733"/>
    <lineage>
        <taxon>Bacteria</taxon>
        <taxon>Bacillati</taxon>
        <taxon>Actinomycetota</taxon>
        <taxon>Actinomycetes</taxon>
        <taxon>Pseudonocardiales</taxon>
        <taxon>Pseudonocardiaceae</taxon>
        <taxon>Saccharothrix</taxon>
    </lineage>
</organism>
<name>A0A5Q0HG84_SACSY</name>
<keyword evidence="2" id="KW-1185">Reference proteome</keyword>
<dbReference type="Gene3D" id="2.40.50.120">
    <property type="match status" value="1"/>
</dbReference>
<accession>A0A5Q0HG84</accession>
<dbReference type="InterPro" id="IPR008993">
    <property type="entry name" value="TIMP-like_OB-fold"/>
</dbReference>
<dbReference type="AlphaFoldDB" id="A0A5Q0HG84"/>
<evidence type="ECO:0008006" key="3">
    <source>
        <dbReference type="Google" id="ProtNLM"/>
    </source>
</evidence>
<evidence type="ECO:0000313" key="1">
    <source>
        <dbReference type="EMBL" id="QFZ24692.1"/>
    </source>
</evidence>
<dbReference type="KEGG" id="ssyi:EKG83_34890"/>
<dbReference type="EMBL" id="CP034550">
    <property type="protein sequence ID" value="QFZ24692.1"/>
    <property type="molecule type" value="Genomic_DNA"/>
</dbReference>
<protein>
    <recommendedName>
        <fullName evidence="3">NTR domain-containing protein</fullName>
    </recommendedName>
</protein>